<dbReference type="GO" id="GO:0004721">
    <property type="term" value="F:phosphoprotein phosphatase activity"/>
    <property type="evidence" value="ECO:0007669"/>
    <property type="project" value="TreeGrafter"/>
</dbReference>
<dbReference type="GO" id="GO:0006355">
    <property type="term" value="P:regulation of DNA-templated transcription"/>
    <property type="evidence" value="ECO:0007669"/>
    <property type="project" value="InterPro"/>
</dbReference>
<dbReference type="GO" id="GO:0005886">
    <property type="term" value="C:plasma membrane"/>
    <property type="evidence" value="ECO:0007669"/>
    <property type="project" value="TreeGrafter"/>
</dbReference>
<feature type="transmembrane region" description="Helical" evidence="8">
    <location>
        <begin position="163"/>
        <end position="185"/>
    </location>
</feature>
<keyword evidence="4" id="KW-0808">Transferase</keyword>
<dbReference type="SUPFAM" id="SSF55785">
    <property type="entry name" value="PYP-like sensor domain (PAS domain)"/>
    <property type="match status" value="1"/>
</dbReference>
<organism evidence="10 11">
    <name type="scientific">Nannocystis exedens</name>
    <dbReference type="NCBI Taxonomy" id="54"/>
    <lineage>
        <taxon>Bacteria</taxon>
        <taxon>Pseudomonadati</taxon>
        <taxon>Myxococcota</taxon>
        <taxon>Polyangia</taxon>
        <taxon>Nannocystales</taxon>
        <taxon>Nannocystaceae</taxon>
        <taxon>Nannocystis</taxon>
    </lineage>
</organism>
<dbReference type="GO" id="GO:0016036">
    <property type="term" value="P:cellular response to phosphate starvation"/>
    <property type="evidence" value="ECO:0007669"/>
    <property type="project" value="TreeGrafter"/>
</dbReference>
<dbReference type="InterPro" id="IPR035965">
    <property type="entry name" value="PAS-like_dom_sf"/>
</dbReference>
<dbReference type="Pfam" id="PF00512">
    <property type="entry name" value="HisKA"/>
    <property type="match status" value="1"/>
</dbReference>
<name>A0A1I1Z6C1_9BACT</name>
<keyword evidence="8" id="KW-1133">Transmembrane helix</keyword>
<dbReference type="InterPro" id="IPR003661">
    <property type="entry name" value="HisK_dim/P_dom"/>
</dbReference>
<evidence type="ECO:0000256" key="3">
    <source>
        <dbReference type="ARBA" id="ARBA00022553"/>
    </source>
</evidence>
<dbReference type="InterPro" id="IPR003594">
    <property type="entry name" value="HATPase_dom"/>
</dbReference>
<evidence type="ECO:0000256" key="8">
    <source>
        <dbReference type="SAM" id="Phobius"/>
    </source>
</evidence>
<proteinExistence type="predicted"/>
<dbReference type="PANTHER" id="PTHR45453:SF1">
    <property type="entry name" value="PHOSPHATE REGULON SENSOR PROTEIN PHOR"/>
    <property type="match status" value="1"/>
</dbReference>
<accession>A0A1I1Z6C1</accession>
<dbReference type="EMBL" id="FOMX01000011">
    <property type="protein sequence ID" value="SFE27336.1"/>
    <property type="molecule type" value="Genomic_DNA"/>
</dbReference>
<dbReference type="SMART" id="SM00387">
    <property type="entry name" value="HATPase_c"/>
    <property type="match status" value="1"/>
</dbReference>
<dbReference type="CDD" id="cd00130">
    <property type="entry name" value="PAS"/>
    <property type="match status" value="1"/>
</dbReference>
<dbReference type="InterPro" id="IPR000014">
    <property type="entry name" value="PAS"/>
</dbReference>
<keyword evidence="11" id="KW-1185">Reference proteome</keyword>
<evidence type="ECO:0000256" key="4">
    <source>
        <dbReference type="ARBA" id="ARBA00022679"/>
    </source>
</evidence>
<dbReference type="Proteomes" id="UP000199400">
    <property type="component" value="Unassembled WGS sequence"/>
</dbReference>
<keyword evidence="3" id="KW-0597">Phosphoprotein</keyword>
<dbReference type="InterPro" id="IPR013767">
    <property type="entry name" value="PAS_fold"/>
</dbReference>
<evidence type="ECO:0000313" key="11">
    <source>
        <dbReference type="Proteomes" id="UP000199400"/>
    </source>
</evidence>
<dbReference type="Gene3D" id="3.30.450.20">
    <property type="entry name" value="PAS domain"/>
    <property type="match status" value="1"/>
</dbReference>
<dbReference type="GO" id="GO:0000155">
    <property type="term" value="F:phosphorelay sensor kinase activity"/>
    <property type="evidence" value="ECO:0007669"/>
    <property type="project" value="InterPro"/>
</dbReference>
<dbReference type="InterPro" id="IPR050351">
    <property type="entry name" value="BphY/WalK/GraS-like"/>
</dbReference>
<comment type="catalytic activity">
    <reaction evidence="1">
        <text>ATP + protein L-histidine = ADP + protein N-phospho-L-histidine.</text>
        <dbReference type="EC" id="2.7.13.3"/>
    </reaction>
</comment>
<dbReference type="InterPro" id="IPR036097">
    <property type="entry name" value="HisK_dim/P_sf"/>
</dbReference>
<dbReference type="InterPro" id="IPR005467">
    <property type="entry name" value="His_kinase_dom"/>
</dbReference>
<dbReference type="PRINTS" id="PR00344">
    <property type="entry name" value="BCTRLSENSOR"/>
</dbReference>
<keyword evidence="7 8" id="KW-0472">Membrane</keyword>
<keyword evidence="8" id="KW-0812">Transmembrane</keyword>
<dbReference type="PANTHER" id="PTHR45453">
    <property type="entry name" value="PHOSPHATE REGULON SENSOR PROTEIN PHOR"/>
    <property type="match status" value="1"/>
</dbReference>
<evidence type="ECO:0000256" key="7">
    <source>
        <dbReference type="ARBA" id="ARBA00023136"/>
    </source>
</evidence>
<dbReference type="SMART" id="SM00091">
    <property type="entry name" value="PAS"/>
    <property type="match status" value="1"/>
</dbReference>
<dbReference type="Gene3D" id="3.30.565.10">
    <property type="entry name" value="Histidine kinase-like ATPase, C-terminal domain"/>
    <property type="match status" value="1"/>
</dbReference>
<keyword evidence="5 10" id="KW-0418">Kinase</keyword>
<dbReference type="Pfam" id="PF02518">
    <property type="entry name" value="HATPase_c"/>
    <property type="match status" value="1"/>
</dbReference>
<evidence type="ECO:0000259" key="9">
    <source>
        <dbReference type="PROSITE" id="PS50109"/>
    </source>
</evidence>
<dbReference type="PROSITE" id="PS50109">
    <property type="entry name" value="HIS_KIN"/>
    <property type="match status" value="1"/>
</dbReference>
<dbReference type="FunFam" id="3.30.565.10:FF:000006">
    <property type="entry name" value="Sensor histidine kinase WalK"/>
    <property type="match status" value="1"/>
</dbReference>
<evidence type="ECO:0000256" key="5">
    <source>
        <dbReference type="ARBA" id="ARBA00022777"/>
    </source>
</evidence>
<dbReference type="FunFam" id="1.10.287.130:FF:000001">
    <property type="entry name" value="Two-component sensor histidine kinase"/>
    <property type="match status" value="1"/>
</dbReference>
<dbReference type="AlphaFoldDB" id="A0A1I1Z6C1"/>
<dbReference type="InterPro" id="IPR004358">
    <property type="entry name" value="Sig_transdc_His_kin-like_C"/>
</dbReference>
<dbReference type="Gene3D" id="6.10.340.10">
    <property type="match status" value="1"/>
</dbReference>
<keyword evidence="6" id="KW-0902">Two-component regulatory system</keyword>
<dbReference type="SMART" id="SM00388">
    <property type="entry name" value="HisKA"/>
    <property type="match status" value="1"/>
</dbReference>
<feature type="transmembrane region" description="Helical" evidence="8">
    <location>
        <begin position="131"/>
        <end position="151"/>
    </location>
</feature>
<dbReference type="EC" id="2.7.13.3" evidence="2"/>
<evidence type="ECO:0000256" key="6">
    <source>
        <dbReference type="ARBA" id="ARBA00023012"/>
    </source>
</evidence>
<dbReference type="STRING" id="54.SAMN02745121_03658"/>
<sequence>MRLDVRGKLFLVSVLLVLSVVLVAGGYLEGQIREWAHGRAEAELLAQARVARVALAYDDAPADAVADQLGAASGARVTIIDASGKVLGDSEIAEGELATVDSHSDRPEVVAAVAEGEGRAVRYSATLGTDMMYIAVPFTAGAVTGTVRVARPLEEMDAAVRRLRIALGIAGLLSLAGAVVLSGLASHFLARTLRTLVEDARRAVDGEEPRVPAEPVDEPGMIGSLNRMAAELETTVGMLAAERSRFEAVLESMDEGVVAVDQAQQLTLINRAALGLLSLSIEHGGSTLAERIPIPALHELVQRALAGQPERREFETRTTPPRQVLAYASPLRNQQGAVVVMHDVTEIRRLERVRRDFVANVSHELRTPVSIIRANAETLLDGAIEKPEVARRFLDAQLRSADRLAALVADLLEISRIEAGTYEISPDEIELEPIVAHTIDEVERLAQEKHIEITSDVPEDMTVWADEQALEQVLLNLIDNAVKYTPVGGKIVVRAKKRDDMVRIEVEDNGPGIEARHRARVFERFYRVDKGRSREVGGTGLGLAIVKHLAEAMDGQVGVEPAEPQGSKFWLHLPAATD</sequence>
<dbReference type="CDD" id="cd00082">
    <property type="entry name" value="HisKA"/>
    <property type="match status" value="1"/>
</dbReference>
<dbReference type="Pfam" id="PF00989">
    <property type="entry name" value="PAS"/>
    <property type="match status" value="1"/>
</dbReference>
<evidence type="ECO:0000256" key="2">
    <source>
        <dbReference type="ARBA" id="ARBA00012438"/>
    </source>
</evidence>
<dbReference type="SUPFAM" id="SSF55874">
    <property type="entry name" value="ATPase domain of HSP90 chaperone/DNA topoisomerase II/histidine kinase"/>
    <property type="match status" value="1"/>
</dbReference>
<dbReference type="CDD" id="cd00075">
    <property type="entry name" value="HATPase"/>
    <property type="match status" value="1"/>
</dbReference>
<gene>
    <name evidence="10" type="ORF">SAMN02745121_03658</name>
</gene>
<protein>
    <recommendedName>
        <fullName evidence="2">histidine kinase</fullName>
        <ecNumber evidence="2">2.7.13.3</ecNumber>
    </recommendedName>
</protein>
<reference evidence="11" key="1">
    <citation type="submission" date="2016-10" db="EMBL/GenBank/DDBJ databases">
        <authorList>
            <person name="Varghese N."/>
            <person name="Submissions S."/>
        </authorList>
    </citation>
    <scope>NUCLEOTIDE SEQUENCE [LARGE SCALE GENOMIC DNA]</scope>
    <source>
        <strain evidence="11">ATCC 25963</strain>
    </source>
</reference>
<dbReference type="RefSeq" id="WP_096332799.1">
    <property type="nucleotide sequence ID" value="NZ_FOMX01000011.1"/>
</dbReference>
<dbReference type="InterPro" id="IPR036890">
    <property type="entry name" value="HATPase_C_sf"/>
</dbReference>
<dbReference type="Gene3D" id="1.10.287.130">
    <property type="match status" value="1"/>
</dbReference>
<feature type="domain" description="Histidine kinase" evidence="9">
    <location>
        <begin position="360"/>
        <end position="577"/>
    </location>
</feature>
<feature type="transmembrane region" description="Helical" evidence="8">
    <location>
        <begin position="9"/>
        <end position="28"/>
    </location>
</feature>
<evidence type="ECO:0000256" key="1">
    <source>
        <dbReference type="ARBA" id="ARBA00000085"/>
    </source>
</evidence>
<dbReference type="SUPFAM" id="SSF47384">
    <property type="entry name" value="Homodimeric domain of signal transducing histidine kinase"/>
    <property type="match status" value="1"/>
</dbReference>
<evidence type="ECO:0000313" key="10">
    <source>
        <dbReference type="EMBL" id="SFE27336.1"/>
    </source>
</evidence>